<keyword evidence="3" id="KW-0479">Metal-binding</keyword>
<proteinExistence type="inferred from homology"/>
<evidence type="ECO:0000256" key="1">
    <source>
        <dbReference type="ARBA" id="ARBA00006336"/>
    </source>
</evidence>
<feature type="non-terminal residue" evidence="9">
    <location>
        <position position="1"/>
    </location>
</feature>
<evidence type="ECO:0000259" key="8">
    <source>
        <dbReference type="Pfam" id="PF00857"/>
    </source>
</evidence>
<keyword evidence="4" id="KW-0378">Hydrolase</keyword>
<name>A0A3P7J1U8_STRVU</name>
<dbReference type="InterPro" id="IPR036380">
    <property type="entry name" value="Isochorismatase-like_sf"/>
</dbReference>
<dbReference type="PANTHER" id="PTHR11080:SF2">
    <property type="entry name" value="LD05707P"/>
    <property type="match status" value="1"/>
</dbReference>
<keyword evidence="2" id="KW-0662">Pyridine nucleotide biosynthesis</keyword>
<dbReference type="AlphaFoldDB" id="A0A3P7J1U8"/>
<dbReference type="GO" id="GO:0046872">
    <property type="term" value="F:metal ion binding"/>
    <property type="evidence" value="ECO:0007669"/>
    <property type="project" value="UniProtKB-KW"/>
</dbReference>
<reference evidence="9 10" key="1">
    <citation type="submission" date="2018-11" db="EMBL/GenBank/DDBJ databases">
        <authorList>
            <consortium name="Pathogen Informatics"/>
        </authorList>
    </citation>
    <scope>NUCLEOTIDE SEQUENCE [LARGE SCALE GENOMIC DNA]</scope>
</reference>
<evidence type="ECO:0000313" key="10">
    <source>
        <dbReference type="Proteomes" id="UP000270094"/>
    </source>
</evidence>
<comment type="similarity">
    <text evidence="1">Belongs to the isochorismatase family.</text>
</comment>
<dbReference type="InterPro" id="IPR052347">
    <property type="entry name" value="Isochorismatase_Nicotinamidase"/>
</dbReference>
<sequence length="200" mass="22174">DWHPENHISFISHANDSDRKIVNHPGEVTVGDTVQFEFPGNGFPSVTQASLSKYWNLTNTEGAELDKRLKLPDGHHIVQKGYDTYVDSYSAFGDNNGKPLKVLEDLLHNEGIEVVLSAGLVYEICVRHTAEDASLLGFFSAIVTDASKALTSHGIRIANEILAMRQVAVMNKKTAEGVIDHKEIPLVWITKLVENIEKEL</sequence>
<evidence type="ECO:0000256" key="7">
    <source>
        <dbReference type="ARBA" id="ARBA00043224"/>
    </source>
</evidence>
<dbReference type="Gene3D" id="3.40.50.850">
    <property type="entry name" value="Isochorismatase-like"/>
    <property type="match status" value="1"/>
</dbReference>
<feature type="domain" description="Isochorismatase-like" evidence="8">
    <location>
        <begin position="50"/>
        <end position="170"/>
    </location>
</feature>
<dbReference type="GO" id="GO:0008936">
    <property type="term" value="F:nicotinamidase activity"/>
    <property type="evidence" value="ECO:0007669"/>
    <property type="project" value="UniProtKB-EC"/>
</dbReference>
<evidence type="ECO:0000313" key="9">
    <source>
        <dbReference type="EMBL" id="VDM79400.1"/>
    </source>
</evidence>
<dbReference type="Pfam" id="PF00857">
    <property type="entry name" value="Isochorismatase"/>
    <property type="match status" value="1"/>
</dbReference>
<evidence type="ECO:0000256" key="3">
    <source>
        <dbReference type="ARBA" id="ARBA00022723"/>
    </source>
</evidence>
<dbReference type="SUPFAM" id="SSF52499">
    <property type="entry name" value="Isochorismatase-like hydrolases"/>
    <property type="match status" value="1"/>
</dbReference>
<evidence type="ECO:0000256" key="4">
    <source>
        <dbReference type="ARBA" id="ARBA00022801"/>
    </source>
</evidence>
<dbReference type="PANTHER" id="PTHR11080">
    <property type="entry name" value="PYRAZINAMIDASE/NICOTINAMIDASE"/>
    <property type="match status" value="1"/>
</dbReference>
<evidence type="ECO:0000256" key="6">
    <source>
        <dbReference type="ARBA" id="ARBA00039017"/>
    </source>
</evidence>
<evidence type="ECO:0000256" key="2">
    <source>
        <dbReference type="ARBA" id="ARBA00022642"/>
    </source>
</evidence>
<dbReference type="OrthoDB" id="167809at2759"/>
<dbReference type="EC" id="3.5.1.19" evidence="6"/>
<organism evidence="9 10">
    <name type="scientific">Strongylus vulgaris</name>
    <name type="common">Blood worm</name>
    <dbReference type="NCBI Taxonomy" id="40348"/>
    <lineage>
        <taxon>Eukaryota</taxon>
        <taxon>Metazoa</taxon>
        <taxon>Ecdysozoa</taxon>
        <taxon>Nematoda</taxon>
        <taxon>Chromadorea</taxon>
        <taxon>Rhabditida</taxon>
        <taxon>Rhabditina</taxon>
        <taxon>Rhabditomorpha</taxon>
        <taxon>Strongyloidea</taxon>
        <taxon>Strongylidae</taxon>
        <taxon>Strongylus</taxon>
    </lineage>
</organism>
<dbReference type="Proteomes" id="UP000270094">
    <property type="component" value="Unassembled WGS sequence"/>
</dbReference>
<dbReference type="InterPro" id="IPR000868">
    <property type="entry name" value="Isochorismatase-like_dom"/>
</dbReference>
<dbReference type="EMBL" id="UYYB01105005">
    <property type="protein sequence ID" value="VDM79400.1"/>
    <property type="molecule type" value="Genomic_DNA"/>
</dbReference>
<evidence type="ECO:0000256" key="5">
    <source>
        <dbReference type="ARBA" id="ARBA00037900"/>
    </source>
</evidence>
<gene>
    <name evidence="9" type="ORF">SVUK_LOCUS14398</name>
</gene>
<protein>
    <recommendedName>
        <fullName evidence="6">nicotinamidase</fullName>
        <ecNumber evidence="6">3.5.1.19</ecNumber>
    </recommendedName>
    <alternativeName>
        <fullName evidence="7">Nicotinamide deamidase</fullName>
    </alternativeName>
</protein>
<dbReference type="GO" id="GO:0019363">
    <property type="term" value="P:pyridine nucleotide biosynthetic process"/>
    <property type="evidence" value="ECO:0007669"/>
    <property type="project" value="UniProtKB-KW"/>
</dbReference>
<accession>A0A3P7J1U8</accession>
<keyword evidence="10" id="KW-1185">Reference proteome</keyword>
<comment type="pathway">
    <text evidence="5">Cofactor biosynthesis; nicotinate biosynthesis; nicotinate from nicotinamide: step 1/1.</text>
</comment>